<evidence type="ECO:0000259" key="4">
    <source>
        <dbReference type="PROSITE" id="PS51412"/>
    </source>
</evidence>
<dbReference type="SMART" id="SM00212">
    <property type="entry name" value="UBCc"/>
    <property type="match status" value="1"/>
</dbReference>
<dbReference type="InterPro" id="IPR050113">
    <property type="entry name" value="Ub_conjugating_enzyme"/>
</dbReference>
<feature type="compositionally biased region" description="Acidic residues" evidence="1">
    <location>
        <begin position="270"/>
        <end position="282"/>
    </location>
</feature>
<gene>
    <name evidence="5" type="ORF">BaOVIS_023650</name>
</gene>
<organism evidence="5 6">
    <name type="scientific">Babesia ovis</name>
    <dbReference type="NCBI Taxonomy" id="5869"/>
    <lineage>
        <taxon>Eukaryota</taxon>
        <taxon>Sar</taxon>
        <taxon>Alveolata</taxon>
        <taxon>Apicomplexa</taxon>
        <taxon>Aconoidasida</taxon>
        <taxon>Piroplasmida</taxon>
        <taxon>Babesiidae</taxon>
        <taxon>Babesia</taxon>
    </lineage>
</organism>
<feature type="compositionally biased region" description="Acidic residues" evidence="1">
    <location>
        <begin position="494"/>
        <end position="505"/>
    </location>
</feature>
<feature type="domain" description="MACPF" evidence="4">
    <location>
        <begin position="524"/>
        <end position="872"/>
    </location>
</feature>
<feature type="region of interest" description="Disordered" evidence="1">
    <location>
        <begin position="783"/>
        <end position="807"/>
    </location>
</feature>
<dbReference type="SMART" id="SM00457">
    <property type="entry name" value="MACPF"/>
    <property type="match status" value="1"/>
</dbReference>
<proteinExistence type="predicted"/>
<name>A0A9W5TC51_BABOV</name>
<feature type="signal peptide" evidence="2">
    <location>
        <begin position="1"/>
        <end position="22"/>
    </location>
</feature>
<evidence type="ECO:0000313" key="5">
    <source>
        <dbReference type="EMBL" id="GFE54961.1"/>
    </source>
</evidence>
<feature type="region of interest" description="Disordered" evidence="1">
    <location>
        <begin position="401"/>
        <end position="648"/>
    </location>
</feature>
<accession>A0A9W5TC51</accession>
<evidence type="ECO:0000259" key="3">
    <source>
        <dbReference type="PROSITE" id="PS50127"/>
    </source>
</evidence>
<dbReference type="EMBL" id="BLIY01000017">
    <property type="protein sequence ID" value="GFE54961.1"/>
    <property type="molecule type" value="Genomic_DNA"/>
</dbReference>
<dbReference type="InterPro" id="IPR016135">
    <property type="entry name" value="UBQ-conjugating_enzyme/RWD"/>
</dbReference>
<dbReference type="PROSITE" id="PS50127">
    <property type="entry name" value="UBC_2"/>
    <property type="match status" value="1"/>
</dbReference>
<protein>
    <submittedName>
        <fullName evidence="5">Ubiquitin-conjugating enzyme</fullName>
    </submittedName>
</protein>
<feature type="compositionally biased region" description="Basic and acidic residues" evidence="1">
    <location>
        <begin position="293"/>
        <end position="356"/>
    </location>
</feature>
<feature type="region of interest" description="Disordered" evidence="1">
    <location>
        <begin position="268"/>
        <end position="385"/>
    </location>
</feature>
<keyword evidence="6" id="KW-1185">Reference proteome</keyword>
<dbReference type="Pfam" id="PF01823">
    <property type="entry name" value="MACPF"/>
    <property type="match status" value="1"/>
</dbReference>
<dbReference type="CDD" id="cd23808">
    <property type="entry name" value="UBCc_UBE2W"/>
    <property type="match status" value="1"/>
</dbReference>
<feature type="compositionally biased region" description="Acidic residues" evidence="1">
    <location>
        <begin position="542"/>
        <end position="562"/>
    </location>
</feature>
<dbReference type="Proteomes" id="UP001057455">
    <property type="component" value="Unassembled WGS sequence"/>
</dbReference>
<feature type="chain" id="PRO_5040788130" evidence="2">
    <location>
        <begin position="23"/>
        <end position="872"/>
    </location>
</feature>
<feature type="compositionally biased region" description="Basic and acidic residues" evidence="1">
    <location>
        <begin position="783"/>
        <end position="794"/>
    </location>
</feature>
<dbReference type="SUPFAM" id="SSF54495">
    <property type="entry name" value="UBC-like"/>
    <property type="match status" value="1"/>
</dbReference>
<evidence type="ECO:0000256" key="1">
    <source>
        <dbReference type="SAM" id="MobiDB-lite"/>
    </source>
</evidence>
<dbReference type="PROSITE" id="PS51412">
    <property type="entry name" value="MACPF_2"/>
    <property type="match status" value="1"/>
</dbReference>
<comment type="caution">
    <text evidence="5">The sequence shown here is derived from an EMBL/GenBank/DDBJ whole genome shotgun (WGS) entry which is preliminary data.</text>
</comment>
<evidence type="ECO:0000313" key="6">
    <source>
        <dbReference type="Proteomes" id="UP001057455"/>
    </source>
</evidence>
<feature type="compositionally biased region" description="Polar residues" evidence="1">
    <location>
        <begin position="441"/>
        <end position="450"/>
    </location>
</feature>
<feature type="compositionally biased region" description="Basic residues" evidence="1">
    <location>
        <begin position="459"/>
        <end position="470"/>
    </location>
</feature>
<feature type="compositionally biased region" description="Basic and acidic residues" evidence="1">
    <location>
        <begin position="370"/>
        <end position="381"/>
    </location>
</feature>
<dbReference type="PANTHER" id="PTHR24067">
    <property type="entry name" value="UBIQUITIN-CONJUGATING ENZYME E2"/>
    <property type="match status" value="1"/>
</dbReference>
<feature type="domain" description="UBC core" evidence="3">
    <location>
        <begin position="43"/>
        <end position="190"/>
    </location>
</feature>
<dbReference type="Gene3D" id="3.10.110.10">
    <property type="entry name" value="Ubiquitin Conjugating Enzyme"/>
    <property type="match status" value="1"/>
</dbReference>
<feature type="compositionally biased region" description="Acidic residues" evidence="1">
    <location>
        <begin position="592"/>
        <end position="612"/>
    </location>
</feature>
<dbReference type="AlphaFoldDB" id="A0A9W5TC51"/>
<dbReference type="InterPro" id="IPR020864">
    <property type="entry name" value="MACPF"/>
</dbReference>
<feature type="compositionally biased region" description="Acidic residues" evidence="1">
    <location>
        <begin position="517"/>
        <end position="528"/>
    </location>
</feature>
<feature type="compositionally biased region" description="Basic and acidic residues" evidence="1">
    <location>
        <begin position="563"/>
        <end position="583"/>
    </location>
</feature>
<sequence>MSRLFPTCVLFALISFSTNAIAARHSRPTSNIPLALGINRNHLYYNRLEKELDNFRKDPPPNCSVEVFGSRKDIWIVTWTGLPGTIYAGEKYRLKILFPKEYPLKPPTVYFLQPAPVHAHVYSNGDICLSSIGSDYLPTASVSSFVLSIISMLSNAKEKRLPIDNHLQYLGLGYDAIDRAWRILHKDDINIAIDLDTSYKGPILQLHWPSRNESLRYNNSLSWTLPTNVYGWRAPSCRFNENESRHESSESHSKELMALFDASLFKQDKEDDGENSEEEGGDTEGSGDNSEDVPNKDSGDDAQHIDDSAPTLNKDESDHGKAKAAEEKSTRGLDDATSTDVHDNENTKADVDKHDTGPSLLEKRNRKKDKHDDEDNEKQNIDDIYDIDDALSALGVEYDTSDNSLLDDITGDEISPNDTTVDSDEDDDKNKLRRNIKPDYPQSQNTTTDVSPGDDTLKKSKGKRKKHKKKQEATTASSASFDLDDILSDSSTENNDDSSLLDDVDEKSSDDSSVLDGLDDNSLLDDVDEKSSDDSDNNSLLDDSDDISSDETDDSSVLDDSDEKSSDDSDEKSSDDSDEKSSDDSDNNSLLDDSDDISSDETDDNSLLDDVDEKSSDDSDNNSLLDDSDDKSSDDTSEEEPSEPPSTTAKLAATISLSTAFNSQTSNNQSVKGATCTSFVAGTNLDKHSLLSRSFSLALKHLVRALNREKQCVLGLYGKPKCEVTLSLWIHFFRNYGTHVITRIVLGGKVSYERKEKTESTSKDRNVKATATAEVTKVNAEAKADYKDGEKESSKSTQGSNAFDMLGGNLMPKQEQGNIDAGWTNSIVESPMPISIELTPLALLFEHSGYKEHYYEALLHYAKSGIDKSSTK</sequence>
<dbReference type="OrthoDB" id="1158011at2759"/>
<dbReference type="Pfam" id="PF00179">
    <property type="entry name" value="UQ_con"/>
    <property type="match status" value="1"/>
</dbReference>
<evidence type="ECO:0000256" key="2">
    <source>
        <dbReference type="SAM" id="SignalP"/>
    </source>
</evidence>
<reference evidence="5" key="1">
    <citation type="submission" date="2019-12" db="EMBL/GenBank/DDBJ databases">
        <title>Genome sequence of Babesia ovis.</title>
        <authorList>
            <person name="Yamagishi J."/>
            <person name="Sevinc F."/>
            <person name="Xuan X."/>
        </authorList>
    </citation>
    <scope>NUCLEOTIDE SEQUENCE</scope>
    <source>
        <strain evidence="5">Selcuk</strain>
    </source>
</reference>
<dbReference type="InterPro" id="IPR000608">
    <property type="entry name" value="UBC"/>
</dbReference>
<keyword evidence="2" id="KW-0732">Signal</keyword>